<keyword evidence="2" id="KW-0223">Dioxygenase</keyword>
<evidence type="ECO:0000313" key="2">
    <source>
        <dbReference type="EMBL" id="AJA07341.1"/>
    </source>
</evidence>
<dbReference type="Proteomes" id="UP000030907">
    <property type="component" value="Chromosome"/>
</dbReference>
<evidence type="ECO:0000259" key="1">
    <source>
        <dbReference type="PROSITE" id="PS51819"/>
    </source>
</evidence>
<accession>A0A0A7PB64</accession>
<keyword evidence="3" id="KW-1185">Reference proteome</keyword>
<dbReference type="SUPFAM" id="SSF54593">
    <property type="entry name" value="Glyoxalase/Bleomycin resistance protein/Dihydroxybiphenyl dioxygenase"/>
    <property type="match status" value="1"/>
</dbReference>
<organism evidence="2 3">
    <name type="scientific">Sphingopyxis fribergensis</name>
    <dbReference type="NCBI Taxonomy" id="1515612"/>
    <lineage>
        <taxon>Bacteria</taxon>
        <taxon>Pseudomonadati</taxon>
        <taxon>Pseudomonadota</taxon>
        <taxon>Alphaproteobacteria</taxon>
        <taxon>Sphingomonadales</taxon>
        <taxon>Sphingomonadaceae</taxon>
        <taxon>Sphingopyxis</taxon>
    </lineage>
</organism>
<evidence type="ECO:0000313" key="3">
    <source>
        <dbReference type="Proteomes" id="UP000030907"/>
    </source>
</evidence>
<protein>
    <submittedName>
        <fullName evidence="2">Glyoxalase/bleomycin resistance protein/dioxygenase</fullName>
    </submittedName>
</protein>
<dbReference type="AlphaFoldDB" id="A0A0A7PB64"/>
<dbReference type="InterPro" id="IPR004360">
    <property type="entry name" value="Glyas_Fos-R_dOase_dom"/>
</dbReference>
<dbReference type="RefSeq" id="WP_039571123.1">
    <property type="nucleotide sequence ID" value="NZ_CP009122.1"/>
</dbReference>
<sequence>MTGLAPFHIAFPVDDLDAARHFYGTVLGCPEGRSDPDWIDFNLYGHQIVAHRVDSSPAAAAHNPVDGHAVPVPHFGVVLPPAEWRALAERLNAAGTEFVIEPHTRFPGQPGEQSTMFFRDPAGNALEFKAFADLGQLFAK</sequence>
<proteinExistence type="predicted"/>
<keyword evidence="2" id="KW-0560">Oxidoreductase</keyword>
<dbReference type="PANTHER" id="PTHR39434">
    <property type="match status" value="1"/>
</dbReference>
<dbReference type="HOGENOM" id="CLU_109157_0_1_5"/>
<gene>
    <name evidence="2" type="ORF">SKP52_02020</name>
</gene>
<dbReference type="InterPro" id="IPR037523">
    <property type="entry name" value="VOC_core"/>
</dbReference>
<dbReference type="PANTHER" id="PTHR39434:SF1">
    <property type="entry name" value="VOC DOMAIN-CONTAINING PROTEIN"/>
    <property type="match status" value="1"/>
</dbReference>
<reference evidence="2 3" key="1">
    <citation type="journal article" date="2015" name="Int. J. Syst. Evol. Microbiol.">
        <title>Description of Sphingopyxis fribergensis sp. nov. - a soil bacterium with the ability to degrade styrene and phenylacetic acid.</title>
        <authorList>
            <person name="Oelschlagel M."/>
            <person name="Ruckert C."/>
            <person name="Kalinowski J."/>
            <person name="Schmidt G."/>
            <person name="Schlomann M."/>
            <person name="Tischler D."/>
        </authorList>
    </citation>
    <scope>NUCLEOTIDE SEQUENCE [LARGE SCALE GENOMIC DNA]</scope>
    <source>
        <strain evidence="2 3">Kp5.2</strain>
    </source>
</reference>
<dbReference type="InterPro" id="IPR029068">
    <property type="entry name" value="Glyas_Bleomycin-R_OHBP_Dase"/>
</dbReference>
<dbReference type="GO" id="GO:0051213">
    <property type="term" value="F:dioxygenase activity"/>
    <property type="evidence" value="ECO:0007669"/>
    <property type="project" value="UniProtKB-KW"/>
</dbReference>
<dbReference type="PROSITE" id="PS51819">
    <property type="entry name" value="VOC"/>
    <property type="match status" value="1"/>
</dbReference>
<dbReference type="CDD" id="cd08357">
    <property type="entry name" value="VOC_like"/>
    <property type="match status" value="1"/>
</dbReference>
<name>A0A0A7PB64_9SPHN</name>
<dbReference type="Pfam" id="PF00903">
    <property type="entry name" value="Glyoxalase"/>
    <property type="match status" value="1"/>
</dbReference>
<dbReference type="KEGG" id="sphk:SKP52_02020"/>
<feature type="domain" description="VOC" evidence="1">
    <location>
        <begin position="5"/>
        <end position="131"/>
    </location>
</feature>
<dbReference type="EMBL" id="CP009122">
    <property type="protein sequence ID" value="AJA07341.1"/>
    <property type="molecule type" value="Genomic_DNA"/>
</dbReference>
<dbReference type="OrthoDB" id="793940at2"/>
<dbReference type="Gene3D" id="3.10.180.10">
    <property type="entry name" value="2,3-Dihydroxybiphenyl 1,2-Dioxygenase, domain 1"/>
    <property type="match status" value="1"/>
</dbReference>